<keyword evidence="2" id="KW-1185">Reference proteome</keyword>
<sequence length="138" mass="15983">MEYKTTSSPRTYAPMHSRVTANLEHNIKDGSNAERDWIGSGDQRRKRFDVPSPSQRRRCIHCNADRRSQAKPKPSHQFHIHRALALLHQLYLTVSSFNVASQLPLLLRLCVFIPIEFHFCFMLLFVELIGENVCYCGI</sequence>
<evidence type="ECO:0000313" key="2">
    <source>
        <dbReference type="Proteomes" id="UP000594263"/>
    </source>
</evidence>
<organism evidence="1 2">
    <name type="scientific">Kalanchoe fedtschenkoi</name>
    <name type="common">Lavender scallops</name>
    <name type="synonym">South American air plant</name>
    <dbReference type="NCBI Taxonomy" id="63787"/>
    <lineage>
        <taxon>Eukaryota</taxon>
        <taxon>Viridiplantae</taxon>
        <taxon>Streptophyta</taxon>
        <taxon>Embryophyta</taxon>
        <taxon>Tracheophyta</taxon>
        <taxon>Spermatophyta</taxon>
        <taxon>Magnoliopsida</taxon>
        <taxon>eudicotyledons</taxon>
        <taxon>Gunneridae</taxon>
        <taxon>Pentapetalae</taxon>
        <taxon>Saxifragales</taxon>
        <taxon>Crassulaceae</taxon>
        <taxon>Kalanchoe</taxon>
    </lineage>
</organism>
<reference evidence="1" key="1">
    <citation type="submission" date="2021-01" db="UniProtKB">
        <authorList>
            <consortium name="EnsemblPlants"/>
        </authorList>
    </citation>
    <scope>IDENTIFICATION</scope>
</reference>
<proteinExistence type="predicted"/>
<name>A0A7N0RBF0_KALFE</name>
<dbReference type="Proteomes" id="UP000594263">
    <property type="component" value="Unplaced"/>
</dbReference>
<accession>A0A7N0RBF0</accession>
<dbReference type="AlphaFoldDB" id="A0A7N0RBF0"/>
<protein>
    <submittedName>
        <fullName evidence="1">Uncharacterized protein</fullName>
    </submittedName>
</protein>
<dbReference type="EnsemblPlants" id="Kaladp0008s0095.1.v1.1">
    <property type="protein sequence ID" value="Kaladp0008s0095.1.v1.1"/>
    <property type="gene ID" value="Kaladp0008s0095.v1.1"/>
</dbReference>
<evidence type="ECO:0000313" key="1">
    <source>
        <dbReference type="EnsemblPlants" id="Kaladp0008s0095.1.v1.1"/>
    </source>
</evidence>
<dbReference type="Gramene" id="Kaladp0008s0095.1.v1.1">
    <property type="protein sequence ID" value="Kaladp0008s0095.1.v1.1"/>
    <property type="gene ID" value="Kaladp0008s0095.v1.1"/>
</dbReference>